<dbReference type="SUPFAM" id="SSF46565">
    <property type="entry name" value="Chaperone J-domain"/>
    <property type="match status" value="1"/>
</dbReference>
<protein>
    <recommendedName>
        <fullName evidence="4">J domain-containing protein</fullName>
    </recommendedName>
</protein>
<keyword evidence="1" id="KW-0472">Membrane</keyword>
<dbReference type="OrthoDB" id="2191896at2759"/>
<evidence type="ECO:0000313" key="3">
    <source>
        <dbReference type="Proteomes" id="UP000003163"/>
    </source>
</evidence>
<dbReference type="VEuPathDB" id="MicrosporidiaDB:EDEG_02074"/>
<name>J9D757_EDHAE</name>
<dbReference type="InParanoid" id="J9D757"/>
<gene>
    <name evidence="2" type="ORF">EDEG_02074</name>
</gene>
<evidence type="ECO:0008006" key="4">
    <source>
        <dbReference type="Google" id="ProtNLM"/>
    </source>
</evidence>
<dbReference type="InterPro" id="IPR036869">
    <property type="entry name" value="J_dom_sf"/>
</dbReference>
<reference evidence="3" key="2">
    <citation type="submission" date="2015-07" db="EMBL/GenBank/DDBJ databases">
        <title>Contrasting host-pathogen interactions and genome evolution in two generalist and specialist microsporidian pathogens of mosquitoes.</title>
        <authorList>
            <consortium name="The Broad Institute Genomics Platform"/>
            <consortium name="The Broad Institute Genome Sequencing Center for Infectious Disease"/>
            <person name="Cuomo C.A."/>
            <person name="Sanscrainte N.D."/>
            <person name="Goldberg J.M."/>
            <person name="Heiman D."/>
            <person name="Young S."/>
            <person name="Zeng Q."/>
            <person name="Becnel J.J."/>
            <person name="Birren B.W."/>
        </authorList>
    </citation>
    <scope>NUCLEOTIDE SEQUENCE [LARGE SCALE GENOMIC DNA]</scope>
    <source>
        <strain evidence="3">USNM 41457</strain>
    </source>
</reference>
<dbReference type="EMBL" id="AFBI03000034">
    <property type="protein sequence ID" value="EJW03606.1"/>
    <property type="molecule type" value="Genomic_DNA"/>
</dbReference>
<dbReference type="HOGENOM" id="CLU_1488992_0_0_1"/>
<keyword evidence="1" id="KW-1133">Transmembrane helix</keyword>
<feature type="transmembrane region" description="Helical" evidence="1">
    <location>
        <begin position="113"/>
        <end position="137"/>
    </location>
</feature>
<evidence type="ECO:0000256" key="1">
    <source>
        <dbReference type="SAM" id="Phobius"/>
    </source>
</evidence>
<organism evidence="2 3">
    <name type="scientific">Edhazardia aedis (strain USNM 41457)</name>
    <name type="common">Microsporidian parasite</name>
    <dbReference type="NCBI Taxonomy" id="1003232"/>
    <lineage>
        <taxon>Eukaryota</taxon>
        <taxon>Fungi</taxon>
        <taxon>Fungi incertae sedis</taxon>
        <taxon>Microsporidia</taxon>
        <taxon>Edhazardia</taxon>
    </lineage>
</organism>
<sequence>MFHLPLLFTLLYTKNTTINDSMRTVEEGIERLRLTPYSTFYELFDITPLATKRQITKGFRKRMLQKKTLGTMNLDETNELITSAFTILTKYRKTYDFLLGNTSVPSDIGSTSLVYLVLVGLFALIFADFCQLFYFYTKQQQFDKKEMKKRIKKGEVERKLSYELLYTFRICRKVVSLFYRN</sequence>
<dbReference type="Proteomes" id="UP000003163">
    <property type="component" value="Unassembled WGS sequence"/>
</dbReference>
<evidence type="ECO:0000313" key="2">
    <source>
        <dbReference type="EMBL" id="EJW03606.1"/>
    </source>
</evidence>
<accession>J9D757</accession>
<reference evidence="2 3" key="1">
    <citation type="submission" date="2011-08" db="EMBL/GenBank/DDBJ databases">
        <authorList>
            <person name="Liu Z.J."/>
            <person name="Shi F.L."/>
            <person name="Lu J.Q."/>
            <person name="Li M."/>
            <person name="Wang Z.L."/>
        </authorList>
    </citation>
    <scope>NUCLEOTIDE SEQUENCE [LARGE SCALE GENOMIC DNA]</scope>
    <source>
        <strain evidence="2 3">USNM 41457</strain>
    </source>
</reference>
<comment type="caution">
    <text evidence="2">The sequence shown here is derived from an EMBL/GenBank/DDBJ whole genome shotgun (WGS) entry which is preliminary data.</text>
</comment>
<proteinExistence type="predicted"/>
<keyword evidence="3" id="KW-1185">Reference proteome</keyword>
<dbReference type="AlphaFoldDB" id="J9D757"/>
<keyword evidence="1" id="KW-0812">Transmembrane</keyword>